<keyword evidence="2 6" id="KW-0812">Transmembrane</keyword>
<evidence type="ECO:0000256" key="6">
    <source>
        <dbReference type="SAM" id="Phobius"/>
    </source>
</evidence>
<dbReference type="RefSeq" id="XP_023626834.1">
    <property type="nucleotide sequence ID" value="XM_023771066.1"/>
</dbReference>
<feature type="region of interest" description="Disordered" evidence="5">
    <location>
        <begin position="142"/>
        <end position="183"/>
    </location>
</feature>
<feature type="transmembrane region" description="Helical" evidence="6">
    <location>
        <begin position="591"/>
        <end position="610"/>
    </location>
</feature>
<feature type="region of interest" description="Disordered" evidence="5">
    <location>
        <begin position="856"/>
        <end position="885"/>
    </location>
</feature>
<feature type="domain" description="STAS" evidence="7">
    <location>
        <begin position="706"/>
        <end position="838"/>
    </location>
</feature>
<sequence length="885" mass="96692">MANDGNAPRVATDNSIDTSNSNNTGNSTTSSPSPSRSTGHQQHRPAQPSHLRQSHMPPSSPEASRTQPDAPEDGAEDGTEAQDHGGVAEGTQDSTDVQASLLANYGAATTERNNAAEPYVFRHRPRYAQGYGSFSSSYAPTEAGSFEHRPSLGGPFMSPDEVAINRTGTGGSASASISDSLLGHPKKKRTTHWLARKAGIRSERMMYIHYYVPITNWIRQYRWRFVKGDFISALTMSSFYIPMALSYASNLSHMPPINGLYAFVFNPFIYAMLGTCPQMVVGPEAAGSLLVGSVVAEAIKAGKFAHDDGMKAGQVGGMVTGMAGAIILLAGLLRLGFLDSVLSRPFLRGFISSIGLVIFINQLVPEMGLDKAAEHSTKAHGSPLESLIFMSENRDKISKLTAAVSFSAVGIILVLRELKRRLQPLPRLGWVVYFPDRFIIVVLSAILTWYFKWHERGLDILGDIRAPAGVKMFEPHFIFDKSNFEHVSDAFETAFIVALLGFFESCVAAKSLGSGTVNVETVQKTNDDGSVEEVEEADGIRGMTVSSNRELVALGIANLIGGTFMAIPAFGGYGRSKVNASTGGRTPMSSIMLSLITVICTLFLLPYFFYIPKGVLSAMITVVSISLLEEAPHDIIFFWKIGGYPELFLMLLIFLTTFFWSLRGGIIVGIIFSLIRLMKHATRPRIQIVGRIPGTREFDNAETLAQEGQVELIPHCLIVKIPEPLTFANTGSLKDRLKRLEDHGTNLAHPALPSVRSKEHNKNVIFDIHGVTSMDYAATQVLYEIIKDYIGRGTMVFFCRAPSRKSKVWELFKKSGIVDLCGGEHNFYRNVDEALRATEKTGTFFEYASQIRDGLSPADDASASFTNEETASRGGDHDHERAVGS</sequence>
<evidence type="ECO:0000256" key="3">
    <source>
        <dbReference type="ARBA" id="ARBA00022989"/>
    </source>
</evidence>
<dbReference type="Gene3D" id="3.30.750.24">
    <property type="entry name" value="STAS domain"/>
    <property type="match status" value="1"/>
</dbReference>
<gene>
    <name evidence="8" type="ORF">RCC_05801</name>
</gene>
<dbReference type="GeneID" id="35600951"/>
<dbReference type="Pfam" id="PF00916">
    <property type="entry name" value="Sulfate_transp"/>
    <property type="match status" value="1"/>
</dbReference>
<accession>A0A2D3VB80</accession>
<evidence type="ECO:0000259" key="7">
    <source>
        <dbReference type="PROSITE" id="PS50801"/>
    </source>
</evidence>
<feature type="transmembrane region" description="Helical" evidence="6">
    <location>
        <begin position="551"/>
        <end position="570"/>
    </location>
</feature>
<feature type="region of interest" description="Disordered" evidence="5">
    <location>
        <begin position="1"/>
        <end position="94"/>
    </location>
</feature>
<dbReference type="Pfam" id="PF01740">
    <property type="entry name" value="STAS"/>
    <property type="match status" value="1"/>
</dbReference>
<proteinExistence type="predicted"/>
<evidence type="ECO:0000256" key="2">
    <source>
        <dbReference type="ARBA" id="ARBA00022692"/>
    </source>
</evidence>
<dbReference type="InterPro" id="IPR036513">
    <property type="entry name" value="STAS_dom_sf"/>
</dbReference>
<keyword evidence="3 6" id="KW-1133">Transmembrane helix</keyword>
<feature type="transmembrane region" description="Helical" evidence="6">
    <location>
        <begin position="230"/>
        <end position="248"/>
    </location>
</feature>
<name>A0A2D3VB80_9PEZI</name>
<feature type="transmembrane region" description="Helical" evidence="6">
    <location>
        <begin position="647"/>
        <end position="675"/>
    </location>
</feature>
<comment type="subcellular location">
    <subcellularLocation>
        <location evidence="1">Membrane</location>
        <topology evidence="1">Multi-pass membrane protein</topology>
    </subcellularLocation>
</comment>
<dbReference type="AlphaFoldDB" id="A0A2D3VB80"/>
<organism evidence="8 9">
    <name type="scientific">Ramularia collo-cygni</name>
    <dbReference type="NCBI Taxonomy" id="112498"/>
    <lineage>
        <taxon>Eukaryota</taxon>
        <taxon>Fungi</taxon>
        <taxon>Dikarya</taxon>
        <taxon>Ascomycota</taxon>
        <taxon>Pezizomycotina</taxon>
        <taxon>Dothideomycetes</taxon>
        <taxon>Dothideomycetidae</taxon>
        <taxon>Mycosphaerellales</taxon>
        <taxon>Mycosphaerellaceae</taxon>
        <taxon>Ramularia</taxon>
    </lineage>
</organism>
<evidence type="ECO:0000313" key="9">
    <source>
        <dbReference type="Proteomes" id="UP000225277"/>
    </source>
</evidence>
<feature type="transmembrane region" description="Helical" evidence="6">
    <location>
        <begin position="345"/>
        <end position="364"/>
    </location>
</feature>
<evidence type="ECO:0000256" key="1">
    <source>
        <dbReference type="ARBA" id="ARBA00004141"/>
    </source>
</evidence>
<evidence type="ECO:0000256" key="4">
    <source>
        <dbReference type="ARBA" id="ARBA00023136"/>
    </source>
</evidence>
<dbReference type="InterPro" id="IPR011547">
    <property type="entry name" value="SLC26A/SulP_dom"/>
</dbReference>
<dbReference type="InterPro" id="IPR002645">
    <property type="entry name" value="STAS_dom"/>
</dbReference>
<dbReference type="Proteomes" id="UP000225277">
    <property type="component" value="Unassembled WGS sequence"/>
</dbReference>
<dbReference type="STRING" id="112498.A0A2D3VB80"/>
<dbReference type="OrthoDB" id="427213at2759"/>
<feature type="compositionally biased region" description="Low complexity" evidence="5">
    <location>
        <begin position="172"/>
        <end position="183"/>
    </location>
</feature>
<reference evidence="8 9" key="1">
    <citation type="submission" date="2016-03" db="EMBL/GenBank/DDBJ databases">
        <authorList>
            <person name="Ploux O."/>
        </authorList>
    </citation>
    <scope>NUCLEOTIDE SEQUENCE [LARGE SCALE GENOMIC DNA]</scope>
    <source>
        <strain evidence="8 9">URUG2</strain>
    </source>
</reference>
<dbReference type="PROSITE" id="PS50801">
    <property type="entry name" value="STAS"/>
    <property type="match status" value="1"/>
</dbReference>
<feature type="compositionally biased region" description="Acidic residues" evidence="5">
    <location>
        <begin position="70"/>
        <end position="80"/>
    </location>
</feature>
<dbReference type="CDD" id="cd07042">
    <property type="entry name" value="STAS_SulP_like_sulfate_transporter"/>
    <property type="match status" value="1"/>
</dbReference>
<keyword evidence="9" id="KW-1185">Reference proteome</keyword>
<protein>
    <submittedName>
        <fullName evidence="8">Related to sulphate transporter proteins</fullName>
    </submittedName>
</protein>
<dbReference type="GO" id="GO:0055085">
    <property type="term" value="P:transmembrane transport"/>
    <property type="evidence" value="ECO:0007669"/>
    <property type="project" value="InterPro"/>
</dbReference>
<feature type="transmembrane region" description="Helical" evidence="6">
    <location>
        <begin position="315"/>
        <end position="333"/>
    </location>
</feature>
<feature type="compositionally biased region" description="Low complexity" evidence="5">
    <location>
        <begin position="12"/>
        <end position="39"/>
    </location>
</feature>
<dbReference type="InterPro" id="IPR001902">
    <property type="entry name" value="SLC26A/SulP_fam"/>
</dbReference>
<feature type="transmembrane region" description="Helical" evidence="6">
    <location>
        <begin position="430"/>
        <end position="451"/>
    </location>
</feature>
<dbReference type="EMBL" id="FJUY01000008">
    <property type="protein sequence ID" value="CZT19944.1"/>
    <property type="molecule type" value="Genomic_DNA"/>
</dbReference>
<evidence type="ECO:0000256" key="5">
    <source>
        <dbReference type="SAM" id="MobiDB-lite"/>
    </source>
</evidence>
<dbReference type="GO" id="GO:0016020">
    <property type="term" value="C:membrane"/>
    <property type="evidence" value="ECO:0007669"/>
    <property type="project" value="UniProtKB-SubCell"/>
</dbReference>
<feature type="transmembrane region" description="Helical" evidence="6">
    <location>
        <begin position="260"/>
        <end position="280"/>
    </location>
</feature>
<dbReference type="SUPFAM" id="SSF52091">
    <property type="entry name" value="SpoIIaa-like"/>
    <property type="match status" value="1"/>
</dbReference>
<dbReference type="PANTHER" id="PTHR11814">
    <property type="entry name" value="SULFATE TRANSPORTER"/>
    <property type="match status" value="1"/>
</dbReference>
<evidence type="ECO:0000313" key="8">
    <source>
        <dbReference type="EMBL" id="CZT19944.1"/>
    </source>
</evidence>
<keyword evidence="4 6" id="KW-0472">Membrane</keyword>
<feature type="compositionally biased region" description="Basic and acidic residues" evidence="5">
    <location>
        <begin position="870"/>
        <end position="885"/>
    </location>
</feature>
<feature type="transmembrane region" description="Helical" evidence="6">
    <location>
        <begin position="400"/>
        <end position="418"/>
    </location>
</feature>